<dbReference type="PANTHER" id="PTHR10044">
    <property type="entry name" value="INHIBITOR OF APOPTOSIS"/>
    <property type="match status" value="1"/>
</dbReference>
<dbReference type="GO" id="GO:0061630">
    <property type="term" value="F:ubiquitin protein ligase activity"/>
    <property type="evidence" value="ECO:0007669"/>
    <property type="project" value="TreeGrafter"/>
</dbReference>
<evidence type="ECO:0000313" key="2">
    <source>
        <dbReference type="EMBL" id="BDT62093.1"/>
    </source>
</evidence>
<dbReference type="Pfam" id="PF00653">
    <property type="entry name" value="BIR"/>
    <property type="match status" value="1"/>
</dbReference>
<feature type="region of interest" description="Disordered" evidence="1">
    <location>
        <begin position="196"/>
        <end position="216"/>
    </location>
</feature>
<dbReference type="InterPro" id="IPR050784">
    <property type="entry name" value="IAP"/>
</dbReference>
<dbReference type="InterPro" id="IPR001370">
    <property type="entry name" value="BIR_rpt"/>
</dbReference>
<dbReference type="PANTHER" id="PTHR10044:SF139">
    <property type="entry name" value="DEATH-ASSOCIATED INHIBITOR OF APOPTOSIS 2"/>
    <property type="match status" value="1"/>
</dbReference>
<reference evidence="2" key="1">
    <citation type="submission" date="2022-10" db="EMBL/GenBank/DDBJ databases">
        <title>Genome sequences of endogenous nimaviruses in decapod crustaceans.</title>
        <authorList>
            <person name="Kawato S."/>
            <person name="Nozaki R."/>
            <person name="Kondo H."/>
            <person name="Hirono I."/>
        </authorList>
    </citation>
    <scope>NUCLEOTIDE SEQUENCE</scope>
    <source>
        <strain evidence="2">Lva-Nima_1</strain>
    </source>
</reference>
<feature type="region of interest" description="Disordered" evidence="1">
    <location>
        <begin position="235"/>
        <end position="258"/>
    </location>
</feature>
<dbReference type="GO" id="GO:0031398">
    <property type="term" value="P:positive regulation of protein ubiquitination"/>
    <property type="evidence" value="ECO:0007669"/>
    <property type="project" value="TreeGrafter"/>
</dbReference>
<organism evidence="2">
    <name type="scientific">Litopenaeus vannamei majanivirus Nimav-1_LVa</name>
    <dbReference type="NCBI Taxonomy" id="2984273"/>
    <lineage>
        <taxon>Viruses</taxon>
        <taxon>Viruses incertae sedis</taxon>
        <taxon>Naldaviricetes</taxon>
        <taxon>Nimaviridae</taxon>
    </lineage>
</organism>
<dbReference type="GO" id="GO:0051726">
    <property type="term" value="P:regulation of cell cycle"/>
    <property type="evidence" value="ECO:0007669"/>
    <property type="project" value="TreeGrafter"/>
</dbReference>
<dbReference type="SUPFAM" id="SSF57924">
    <property type="entry name" value="Inhibitor of apoptosis (IAP) repeat"/>
    <property type="match status" value="1"/>
</dbReference>
<dbReference type="Gene3D" id="1.10.1170.10">
    <property type="entry name" value="Inhibitor Of Apoptosis Protein (2mihbC-IAP-1), Chain A"/>
    <property type="match status" value="1"/>
</dbReference>
<evidence type="ECO:0000256" key="1">
    <source>
        <dbReference type="SAM" id="MobiDB-lite"/>
    </source>
</evidence>
<name>A0A9C7BH48_9VIRU</name>
<accession>A0A9C7BH48</accession>
<dbReference type="CDD" id="cd00022">
    <property type="entry name" value="BIR"/>
    <property type="match status" value="1"/>
</dbReference>
<protein>
    <submittedName>
        <fullName evidence="2">Baculoviral IAP repeat-containing protein</fullName>
    </submittedName>
</protein>
<sequence>MSLPFITTLPSSFLNTEREKFNVLRFERARLNTFNDWPVEWINPSELAADGFYYLEKDDYCACIFCRGIIGKWEKDDTPKREHRRHYPRCSFVTGQPIGNIPIKQGDIITDLTSRNKPIMSYEQFNSLKELDIVKHVLDFKFNPNTIMTVLNDHLHKNDLSNMNTMKYTYILYLIEIMQNQQHDSVEIEPLSNIHYSSCDDSESDDSDSTVSESDSIRSVEMLSDLEIKPLSNIHYSSCDDSESDDSDSTVSESDSIRSVEMSDLEIKPLSNIHYSSCDDSESDDSESNSIRTVEMLSDLDEENIVEMDAGYPVSIHDLSNRDNLKSSYGDDGVLLTHASEEALCLTLYCALGLLIEKGITVKLNKSNAEYLVNFPAVKIEVVPNREGNTIIRGKINKSDGRRTPDEDRINANDIHNGGKEYSYPIKIPYSNSELSESIIIESKGRGLKVIEKNVIVNISRFNKDGSDNQFFIKKKKVYSVNNIMKLASCTAENDDDYQINEMLNINAISVLIYGICEGWSKSIVDIIEEEIIKKCFHLKTAAGMAIYNYLTQRNVKFKVVKEAAKTLFCKEKYLRYSKKIDNDSRNTKKIHNSGIFYINKNDKTSCALLLCKSVSKESHSEKNTKSKIFNLLRLFGAIDTVDTKFIKCLGVVYDSIDMDYLLPNQKSKSLDYYLNNSNNITSFYSSCINKKKIIDSNDNDGIIDVISNCIRDSVKEPIYCDINEEHLYLDMNNTYVPPDATHVIYRQREKKDSETQTDHILVAYCCDQFMWDKEEEKSKHIPPPPPPPTNYDVPKNTRSVYTISCVNNRTSNYDVPKNIRSIYAVQEPMVMNSYDPNQNCNTLPLRRRNDKNYNKTKKLSSAISSSLVSLYDISPSSLLPNSLLIRCHTCQQKHYNI</sequence>
<dbReference type="PROSITE" id="PS50143">
    <property type="entry name" value="BIR_REPEAT_2"/>
    <property type="match status" value="1"/>
</dbReference>
<proteinExistence type="predicted"/>
<dbReference type="EMBL" id="LC738872">
    <property type="protein sequence ID" value="BDT62093.1"/>
    <property type="molecule type" value="Genomic_DNA"/>
</dbReference>
<dbReference type="GO" id="GO:0043027">
    <property type="term" value="F:cysteine-type endopeptidase inhibitor activity involved in apoptotic process"/>
    <property type="evidence" value="ECO:0007669"/>
    <property type="project" value="TreeGrafter"/>
</dbReference>
<dbReference type="SMART" id="SM00238">
    <property type="entry name" value="BIR"/>
    <property type="match status" value="1"/>
</dbReference>